<dbReference type="Gene3D" id="3.40.50.300">
    <property type="entry name" value="P-loop containing nucleotide triphosphate hydrolases"/>
    <property type="match status" value="2"/>
</dbReference>
<dbReference type="InterPro" id="IPR049614">
    <property type="entry name" value="HrpB_DEXH"/>
</dbReference>
<evidence type="ECO:0000256" key="4">
    <source>
        <dbReference type="ARBA" id="ARBA00022840"/>
    </source>
</evidence>
<evidence type="ECO:0000256" key="3">
    <source>
        <dbReference type="ARBA" id="ARBA00022806"/>
    </source>
</evidence>
<dbReference type="SMART" id="SM00847">
    <property type="entry name" value="HA2"/>
    <property type="match status" value="1"/>
</dbReference>
<name>A0ABW5B8E6_9BACT</name>
<dbReference type="CDD" id="cd17990">
    <property type="entry name" value="DEXHc_HrpB"/>
    <property type="match status" value="1"/>
</dbReference>
<dbReference type="GO" id="GO:0003724">
    <property type="term" value="F:RNA helicase activity"/>
    <property type="evidence" value="ECO:0007669"/>
    <property type="project" value="UniProtKB-EC"/>
</dbReference>
<comment type="caution">
    <text evidence="7">The sequence shown here is derived from an EMBL/GenBank/DDBJ whole genome shotgun (WGS) entry which is preliminary data.</text>
</comment>
<evidence type="ECO:0000313" key="7">
    <source>
        <dbReference type="EMBL" id="MFD2201213.1"/>
    </source>
</evidence>
<dbReference type="Pfam" id="PF24473">
    <property type="entry name" value="CON_HrpB"/>
    <property type="match status" value="1"/>
</dbReference>
<keyword evidence="1" id="KW-0547">Nucleotide-binding</keyword>
<dbReference type="SMART" id="SM00487">
    <property type="entry name" value="DEXDc"/>
    <property type="match status" value="1"/>
</dbReference>
<dbReference type="PROSITE" id="PS51192">
    <property type="entry name" value="HELICASE_ATP_BIND_1"/>
    <property type="match status" value="1"/>
</dbReference>
<dbReference type="SMART" id="SM00490">
    <property type="entry name" value="HELICc"/>
    <property type="match status" value="1"/>
</dbReference>
<dbReference type="PANTHER" id="PTHR43519:SF1">
    <property type="entry name" value="ATP-DEPENDENT RNA HELICASE HRPB"/>
    <property type="match status" value="1"/>
</dbReference>
<keyword evidence="4" id="KW-0067">ATP-binding</keyword>
<dbReference type="InterPro" id="IPR011545">
    <property type="entry name" value="DEAD/DEAH_box_helicase_dom"/>
</dbReference>
<dbReference type="InterPro" id="IPR056329">
    <property type="entry name" value="CON_HrpB"/>
</dbReference>
<keyword evidence="3 7" id="KW-0347">Helicase</keyword>
<evidence type="ECO:0000256" key="1">
    <source>
        <dbReference type="ARBA" id="ARBA00022741"/>
    </source>
</evidence>
<dbReference type="InterPro" id="IPR013689">
    <property type="entry name" value="RNA_helicase_ATP-dep_HrpB_C"/>
</dbReference>
<dbReference type="Gene3D" id="1.20.120.1080">
    <property type="match status" value="1"/>
</dbReference>
<dbReference type="Pfam" id="PF00271">
    <property type="entry name" value="Helicase_C"/>
    <property type="match status" value="1"/>
</dbReference>
<dbReference type="EC" id="3.6.4.13" evidence="7"/>
<evidence type="ECO:0000259" key="6">
    <source>
        <dbReference type="PROSITE" id="PS51194"/>
    </source>
</evidence>
<dbReference type="InterPro" id="IPR010225">
    <property type="entry name" value="HrpB"/>
</dbReference>
<gene>
    <name evidence="7" type="primary">hrpB</name>
    <name evidence="7" type="ORF">ACFSKV_06530</name>
</gene>
<keyword evidence="8" id="KW-1185">Reference proteome</keyword>
<dbReference type="Pfam" id="PF00270">
    <property type="entry name" value="DEAD"/>
    <property type="match status" value="1"/>
</dbReference>
<keyword evidence="2 7" id="KW-0378">Hydrolase</keyword>
<feature type="domain" description="Helicase C-terminal" evidence="6">
    <location>
        <begin position="205"/>
        <end position="378"/>
    </location>
</feature>
<dbReference type="Proteomes" id="UP001597414">
    <property type="component" value="Unassembled WGS sequence"/>
</dbReference>
<protein>
    <submittedName>
        <fullName evidence="7">ATP-dependent helicase HrpB</fullName>
        <ecNumber evidence="7">3.6.4.13</ecNumber>
    </submittedName>
</protein>
<dbReference type="SUPFAM" id="SSF52540">
    <property type="entry name" value="P-loop containing nucleoside triphosphate hydrolases"/>
    <property type="match status" value="1"/>
</dbReference>
<reference evidence="8" key="1">
    <citation type="journal article" date="2019" name="Int. J. Syst. Evol. Microbiol.">
        <title>The Global Catalogue of Microorganisms (GCM) 10K type strain sequencing project: providing services to taxonomists for standard genome sequencing and annotation.</title>
        <authorList>
            <consortium name="The Broad Institute Genomics Platform"/>
            <consortium name="The Broad Institute Genome Sequencing Center for Infectious Disease"/>
            <person name="Wu L."/>
            <person name="Ma J."/>
        </authorList>
    </citation>
    <scope>NUCLEOTIDE SEQUENCE [LARGE SCALE GENOMIC DNA]</scope>
    <source>
        <strain evidence="8">KCTC 19812</strain>
    </source>
</reference>
<dbReference type="CDD" id="cd18791">
    <property type="entry name" value="SF2_C_RHA"/>
    <property type="match status" value="1"/>
</dbReference>
<dbReference type="EMBL" id="JBHUIV010000010">
    <property type="protein sequence ID" value="MFD2201213.1"/>
    <property type="molecule type" value="Genomic_DNA"/>
</dbReference>
<proteinExistence type="predicted"/>
<evidence type="ECO:0000313" key="8">
    <source>
        <dbReference type="Proteomes" id="UP001597414"/>
    </source>
</evidence>
<dbReference type="InterPro" id="IPR027417">
    <property type="entry name" value="P-loop_NTPase"/>
</dbReference>
<evidence type="ECO:0000256" key="2">
    <source>
        <dbReference type="ARBA" id="ARBA00022801"/>
    </source>
</evidence>
<dbReference type="PANTHER" id="PTHR43519">
    <property type="entry name" value="ATP-DEPENDENT RNA HELICASE HRPB"/>
    <property type="match status" value="1"/>
</dbReference>
<dbReference type="InterPro" id="IPR007502">
    <property type="entry name" value="Helicase-assoc_dom"/>
</dbReference>
<accession>A0ABW5B8E6</accession>
<dbReference type="PIRSF" id="PIRSF005496">
    <property type="entry name" value="ATP_hel_hrpB"/>
    <property type="match status" value="1"/>
</dbReference>
<feature type="domain" description="Helicase ATP-binding" evidence="5">
    <location>
        <begin position="20"/>
        <end position="184"/>
    </location>
</feature>
<dbReference type="RefSeq" id="WP_380801125.1">
    <property type="nucleotide sequence ID" value="NZ_JBHUIV010000010.1"/>
</dbReference>
<dbReference type="InterPro" id="IPR001650">
    <property type="entry name" value="Helicase_C-like"/>
</dbReference>
<sequence>MAFDITSLDLPIGDIIPQVKSQLNQSNTLLVNAPPGAGKSTILPLVLLEESFLKGKKIFMLEPRRLAAKSIAQRLAELLGENVGETVGYRIRFENKISAQTRLEVLTEGILTRMLHHDNALEEVGLVIFDEFHERNLHADLALALCRESQKILRPDLKIMVMSATLDMPELAAILKAPSIFSEGRSYPVHIINTEDYDPYFMPESVSKTVLLAADTHQGDILVFLPGQAEIKKTEAILKKKLPDFSIHPLYGLLSPLAQQQAITPNRKGKRKIVLATSIAETSLTIEGISVVVDSGFGRISKFNPKTGLSRLETVRISKDSADQRAGRAGRLGPGTCYRMWSKATQQKMDEFRVPEILEADLASLSLDLVQWGINEINEMDWLTPPPLGALAKAYDLLKQIHAIENGKITLHGKRIHQVPAHPRIAHMLVKAEELGNIALATDIAAILEERDPLGPESGVDINLRIEALRRARRENLSIKGINKLEKIAQQYRKQFQIPIDNGIVDPYETGLLIAFAFPERIASAKPGNNAQFQLANGKIAMMGHKDDLAHEPWLAVSHIDAREGIGKIFMASPINPKDLLPLVKENRIVRWDIKKGGMIAVKNLVIGGIILKSTPLENLSEKEKTEAICQGIKENGMQLLDFSEEVMQLIYRINSLRIWNPDQHWPDWSPESLLKNIHQWLLPYLVDIKKNEELKKLKLHEILMHTLDFEKQIALEEFAPDKIKVPSGSSIKISYQKDGAPPILSVRLQELFGMLETPKINHGKTALLLHLLSPGFKPVQVTTDLMSFWSTTYQEVKKELKRRYPKHSWPDNPFEAKAIRGVKKK</sequence>
<dbReference type="NCBIfam" id="TIGR01970">
    <property type="entry name" value="DEAH_box_HrpB"/>
    <property type="match status" value="1"/>
</dbReference>
<dbReference type="PROSITE" id="PS51194">
    <property type="entry name" value="HELICASE_CTER"/>
    <property type="match status" value="1"/>
</dbReference>
<organism evidence="7 8">
    <name type="scientific">Shivajiella indica</name>
    <dbReference type="NCBI Taxonomy" id="872115"/>
    <lineage>
        <taxon>Bacteria</taxon>
        <taxon>Pseudomonadati</taxon>
        <taxon>Bacteroidota</taxon>
        <taxon>Cytophagia</taxon>
        <taxon>Cytophagales</taxon>
        <taxon>Cyclobacteriaceae</taxon>
        <taxon>Shivajiella</taxon>
    </lineage>
</organism>
<dbReference type="Pfam" id="PF08482">
    <property type="entry name" value="HrpB_C"/>
    <property type="match status" value="1"/>
</dbReference>
<dbReference type="GO" id="GO:0016787">
    <property type="term" value="F:hydrolase activity"/>
    <property type="evidence" value="ECO:0007669"/>
    <property type="project" value="UniProtKB-KW"/>
</dbReference>
<evidence type="ECO:0000259" key="5">
    <source>
        <dbReference type="PROSITE" id="PS51192"/>
    </source>
</evidence>
<dbReference type="InterPro" id="IPR014001">
    <property type="entry name" value="Helicase_ATP-bd"/>
</dbReference>